<dbReference type="InterPro" id="IPR004843">
    <property type="entry name" value="Calcineurin-like_PHP"/>
</dbReference>
<dbReference type="STRING" id="168384.SAMN05660368_03506"/>
<keyword evidence="5" id="KW-1185">Reference proteome</keyword>
<evidence type="ECO:0000256" key="2">
    <source>
        <dbReference type="ARBA" id="ARBA00022801"/>
    </source>
</evidence>
<dbReference type="InterPro" id="IPR051158">
    <property type="entry name" value="Metallophosphoesterase_sf"/>
</dbReference>
<dbReference type="PANTHER" id="PTHR31302">
    <property type="entry name" value="TRANSMEMBRANE PROTEIN WITH METALLOPHOSPHOESTERASE DOMAIN-RELATED"/>
    <property type="match status" value="1"/>
</dbReference>
<dbReference type="Proteomes" id="UP000005561">
    <property type="component" value="Unassembled WGS sequence"/>
</dbReference>
<sequence length="240" mass="26779">MLGDLHNRVFGEGNSQLVEIIRKQYPDLIFSVGDLTVCHAGQEVNPDIGLALLKRLACDCPVYCVNGNHEYRAKQYPKVYGGVYQKITAELHKGGITLLENARVPVEVNGARLMIHGLEIPEKYYKRFGSAYMPAEEIRALIGEPDEERYNILLAHNPVFFESYALWGANLTLSGHLHGGLVRLPFIGGVISPQVKLFPRYAQGMFEKYRHKMVVTAGLGSHSLALRVNNPPEIVVLEIV</sequence>
<dbReference type="Pfam" id="PF00149">
    <property type="entry name" value="Metallophos"/>
    <property type="match status" value="1"/>
</dbReference>
<evidence type="ECO:0000259" key="3">
    <source>
        <dbReference type="Pfam" id="PF00149"/>
    </source>
</evidence>
<keyword evidence="1" id="KW-0479">Metal-binding</keyword>
<dbReference type="SUPFAM" id="SSF56300">
    <property type="entry name" value="Metallo-dependent phosphatases"/>
    <property type="match status" value="1"/>
</dbReference>
<dbReference type="Gene3D" id="3.60.21.10">
    <property type="match status" value="1"/>
</dbReference>
<dbReference type="PANTHER" id="PTHR31302:SF31">
    <property type="entry name" value="PHOSPHODIESTERASE YAEI"/>
    <property type="match status" value="1"/>
</dbReference>
<feature type="domain" description="Calcineurin-like phosphoesterase" evidence="3">
    <location>
        <begin position="2"/>
        <end position="178"/>
    </location>
</feature>
<dbReference type="GO" id="GO:0016020">
    <property type="term" value="C:membrane"/>
    <property type="evidence" value="ECO:0007669"/>
    <property type="project" value="GOC"/>
</dbReference>
<dbReference type="EMBL" id="ACCL02000042">
    <property type="protein sequence ID" value="EET58204.1"/>
    <property type="molecule type" value="Genomic_DNA"/>
</dbReference>
<dbReference type="eggNOG" id="COG1408">
    <property type="taxonomic scope" value="Bacteria"/>
</dbReference>
<comment type="caution">
    <text evidence="4">The sequence shown here is derived from an EMBL/GenBank/DDBJ whole genome shotgun (WGS) entry which is preliminary data.</text>
</comment>
<keyword evidence="2" id="KW-0378">Hydrolase</keyword>
<dbReference type="GO" id="GO:0046872">
    <property type="term" value="F:metal ion binding"/>
    <property type="evidence" value="ECO:0007669"/>
    <property type="project" value="UniProtKB-KW"/>
</dbReference>
<organism evidence="4 5">
    <name type="scientific">Marvinbryantia formatexigens DSM 14469</name>
    <dbReference type="NCBI Taxonomy" id="478749"/>
    <lineage>
        <taxon>Bacteria</taxon>
        <taxon>Bacillati</taxon>
        <taxon>Bacillota</taxon>
        <taxon>Clostridia</taxon>
        <taxon>Lachnospirales</taxon>
        <taxon>Lachnospiraceae</taxon>
        <taxon>Marvinbryantia</taxon>
    </lineage>
</organism>
<evidence type="ECO:0000313" key="4">
    <source>
        <dbReference type="EMBL" id="EET58204.1"/>
    </source>
</evidence>
<evidence type="ECO:0000313" key="5">
    <source>
        <dbReference type="Proteomes" id="UP000005561"/>
    </source>
</evidence>
<reference evidence="4" key="1">
    <citation type="submission" date="2009-07" db="EMBL/GenBank/DDBJ databases">
        <authorList>
            <person name="Weinstock G."/>
            <person name="Sodergren E."/>
            <person name="Clifton S."/>
            <person name="Fulton L."/>
            <person name="Fulton B."/>
            <person name="Courtney L."/>
            <person name="Fronick C."/>
            <person name="Harrison M."/>
            <person name="Strong C."/>
            <person name="Farmer C."/>
            <person name="Delahaunty K."/>
            <person name="Markovic C."/>
            <person name="Hall O."/>
            <person name="Minx P."/>
            <person name="Tomlinson C."/>
            <person name="Mitreva M."/>
            <person name="Nelson J."/>
            <person name="Hou S."/>
            <person name="Wollam A."/>
            <person name="Pepin K.H."/>
            <person name="Johnson M."/>
            <person name="Bhonagiri V."/>
            <person name="Nash W.E."/>
            <person name="Warren W."/>
            <person name="Chinwalla A."/>
            <person name="Mardis E.R."/>
            <person name="Wilson R.K."/>
        </authorList>
    </citation>
    <scope>NUCLEOTIDE SEQUENCE [LARGE SCALE GENOMIC DNA]</scope>
    <source>
        <strain evidence="4">DSM 14469</strain>
    </source>
</reference>
<dbReference type="AlphaFoldDB" id="C6LME3"/>
<evidence type="ECO:0000256" key="1">
    <source>
        <dbReference type="ARBA" id="ARBA00022723"/>
    </source>
</evidence>
<protein>
    <recommendedName>
        <fullName evidence="3">Calcineurin-like phosphoesterase domain-containing protein</fullName>
    </recommendedName>
</protein>
<dbReference type="InterPro" id="IPR029052">
    <property type="entry name" value="Metallo-depent_PP-like"/>
</dbReference>
<name>C6LME3_9FIRM</name>
<gene>
    <name evidence="4" type="ORF">BRYFOR_09843</name>
</gene>
<proteinExistence type="predicted"/>
<accession>C6LME3</accession>
<dbReference type="GO" id="GO:0009245">
    <property type="term" value="P:lipid A biosynthetic process"/>
    <property type="evidence" value="ECO:0007669"/>
    <property type="project" value="TreeGrafter"/>
</dbReference>
<dbReference type="GO" id="GO:0008758">
    <property type="term" value="F:UDP-2,3-diacylglucosamine hydrolase activity"/>
    <property type="evidence" value="ECO:0007669"/>
    <property type="project" value="TreeGrafter"/>
</dbReference>